<dbReference type="GO" id="GO:0043565">
    <property type="term" value="F:sequence-specific DNA binding"/>
    <property type="evidence" value="ECO:0007669"/>
    <property type="project" value="InterPro"/>
</dbReference>
<organism evidence="7 8">
    <name type="scientific">Pichia membranifaciens NRRL Y-2026</name>
    <dbReference type="NCBI Taxonomy" id="763406"/>
    <lineage>
        <taxon>Eukaryota</taxon>
        <taxon>Fungi</taxon>
        <taxon>Dikarya</taxon>
        <taxon>Ascomycota</taxon>
        <taxon>Saccharomycotina</taxon>
        <taxon>Pichiomycetes</taxon>
        <taxon>Pichiales</taxon>
        <taxon>Pichiaceae</taxon>
        <taxon>Pichia</taxon>
    </lineage>
</organism>
<gene>
    <name evidence="7" type="ORF">PICMEDRAFT_58242</name>
</gene>
<dbReference type="PANTHER" id="PTHR45658:SF18">
    <property type="entry name" value="PROTEIN GAT2"/>
    <property type="match status" value="1"/>
</dbReference>
<accession>A0A1E3NP65</accession>
<feature type="compositionally biased region" description="Low complexity" evidence="5">
    <location>
        <begin position="63"/>
        <end position="79"/>
    </location>
</feature>
<dbReference type="PROSITE" id="PS50114">
    <property type="entry name" value="GATA_ZN_FINGER_2"/>
    <property type="match status" value="1"/>
</dbReference>
<dbReference type="SUPFAM" id="SSF57716">
    <property type="entry name" value="Glucocorticoid receptor-like (DNA-binding domain)"/>
    <property type="match status" value="1"/>
</dbReference>
<evidence type="ECO:0000313" key="8">
    <source>
        <dbReference type="Proteomes" id="UP000094455"/>
    </source>
</evidence>
<dbReference type="InterPro" id="IPR051140">
    <property type="entry name" value="GATA_TF"/>
</dbReference>
<feature type="region of interest" description="Disordered" evidence="5">
    <location>
        <begin position="58"/>
        <end position="79"/>
    </location>
</feature>
<evidence type="ECO:0000256" key="4">
    <source>
        <dbReference type="PROSITE-ProRule" id="PRU00094"/>
    </source>
</evidence>
<dbReference type="PROSITE" id="PS00344">
    <property type="entry name" value="GATA_ZN_FINGER_1"/>
    <property type="match status" value="1"/>
</dbReference>
<proteinExistence type="predicted"/>
<feature type="compositionally biased region" description="Low complexity" evidence="5">
    <location>
        <begin position="32"/>
        <end position="41"/>
    </location>
</feature>
<dbReference type="GeneID" id="30179975"/>
<dbReference type="GO" id="GO:0006355">
    <property type="term" value="P:regulation of DNA-templated transcription"/>
    <property type="evidence" value="ECO:0007669"/>
    <property type="project" value="InterPro"/>
</dbReference>
<feature type="compositionally biased region" description="Low complexity" evidence="5">
    <location>
        <begin position="1"/>
        <end position="14"/>
    </location>
</feature>
<dbReference type="Gene3D" id="3.30.50.10">
    <property type="entry name" value="Erythroid Transcription Factor GATA-1, subunit A"/>
    <property type="match status" value="1"/>
</dbReference>
<evidence type="ECO:0000256" key="3">
    <source>
        <dbReference type="ARBA" id="ARBA00022833"/>
    </source>
</evidence>
<dbReference type="STRING" id="763406.A0A1E3NP65"/>
<dbReference type="RefSeq" id="XP_019018997.1">
    <property type="nucleotide sequence ID" value="XM_019163288.1"/>
</dbReference>
<dbReference type="InterPro" id="IPR013088">
    <property type="entry name" value="Znf_NHR/GATA"/>
</dbReference>
<dbReference type="InterPro" id="IPR000679">
    <property type="entry name" value="Znf_GATA"/>
</dbReference>
<evidence type="ECO:0000256" key="2">
    <source>
        <dbReference type="ARBA" id="ARBA00022771"/>
    </source>
</evidence>
<dbReference type="Proteomes" id="UP000094455">
    <property type="component" value="Unassembled WGS sequence"/>
</dbReference>
<dbReference type="SMART" id="SM00401">
    <property type="entry name" value="ZnF_GATA"/>
    <property type="match status" value="1"/>
</dbReference>
<dbReference type="CDD" id="cd00202">
    <property type="entry name" value="ZnF_GATA"/>
    <property type="match status" value="1"/>
</dbReference>
<dbReference type="GO" id="GO:0008270">
    <property type="term" value="F:zinc ion binding"/>
    <property type="evidence" value="ECO:0007669"/>
    <property type="project" value="UniProtKB-KW"/>
</dbReference>
<keyword evidence="8" id="KW-1185">Reference proteome</keyword>
<dbReference type="EMBL" id="KV454002">
    <property type="protein sequence ID" value="ODQ47884.1"/>
    <property type="molecule type" value="Genomic_DNA"/>
</dbReference>
<evidence type="ECO:0000259" key="6">
    <source>
        <dbReference type="PROSITE" id="PS50114"/>
    </source>
</evidence>
<evidence type="ECO:0000313" key="7">
    <source>
        <dbReference type="EMBL" id="ODQ47884.1"/>
    </source>
</evidence>
<dbReference type="AlphaFoldDB" id="A0A1E3NP65"/>
<protein>
    <recommendedName>
        <fullName evidence="6">GATA-type domain-containing protein</fullName>
    </recommendedName>
</protein>
<keyword evidence="2 4" id="KW-0863">Zinc-finger</keyword>
<evidence type="ECO:0000256" key="1">
    <source>
        <dbReference type="ARBA" id="ARBA00022723"/>
    </source>
</evidence>
<keyword evidence="3" id="KW-0862">Zinc</keyword>
<sequence length="232" mass="25018">MPDSTSSMSLSLTSPVFTAKQGEERSSRPPKRISSSGISNSKINSSLSSASSLDLGTFPMSTSAPPMGGSAASGPLSGNNASAGNSNDYGFGYGYQQYHYQQYQYQPSLQILHENSSTTSYDKESITRPKLLISESINQHSKSNNISDVRGDGMADPADLITIHVASMECMHCSSKGTPEWRRGPGGERTLCNACGLFYSKLVKKYGENDAKAIMANRKKMGKSMDRRLSIT</sequence>
<dbReference type="OrthoDB" id="2162994at2759"/>
<dbReference type="Pfam" id="PF00320">
    <property type="entry name" value="GATA"/>
    <property type="match status" value="1"/>
</dbReference>
<reference evidence="7 8" key="1">
    <citation type="journal article" date="2016" name="Proc. Natl. Acad. Sci. U.S.A.">
        <title>Comparative genomics of biotechnologically important yeasts.</title>
        <authorList>
            <person name="Riley R."/>
            <person name="Haridas S."/>
            <person name="Wolfe K.H."/>
            <person name="Lopes M.R."/>
            <person name="Hittinger C.T."/>
            <person name="Goeker M."/>
            <person name="Salamov A.A."/>
            <person name="Wisecaver J.H."/>
            <person name="Long T.M."/>
            <person name="Calvey C.H."/>
            <person name="Aerts A.L."/>
            <person name="Barry K.W."/>
            <person name="Choi C."/>
            <person name="Clum A."/>
            <person name="Coughlan A.Y."/>
            <person name="Deshpande S."/>
            <person name="Douglass A.P."/>
            <person name="Hanson S.J."/>
            <person name="Klenk H.-P."/>
            <person name="LaButti K.M."/>
            <person name="Lapidus A."/>
            <person name="Lindquist E.A."/>
            <person name="Lipzen A.M."/>
            <person name="Meier-Kolthoff J.P."/>
            <person name="Ohm R.A."/>
            <person name="Otillar R.P."/>
            <person name="Pangilinan J.L."/>
            <person name="Peng Y."/>
            <person name="Rokas A."/>
            <person name="Rosa C.A."/>
            <person name="Scheuner C."/>
            <person name="Sibirny A.A."/>
            <person name="Slot J.C."/>
            <person name="Stielow J.B."/>
            <person name="Sun H."/>
            <person name="Kurtzman C.P."/>
            <person name="Blackwell M."/>
            <person name="Grigoriev I.V."/>
            <person name="Jeffries T.W."/>
        </authorList>
    </citation>
    <scope>NUCLEOTIDE SEQUENCE [LARGE SCALE GENOMIC DNA]</scope>
    <source>
        <strain evidence="7 8">NRRL Y-2026</strain>
    </source>
</reference>
<name>A0A1E3NP65_9ASCO</name>
<dbReference type="PANTHER" id="PTHR45658">
    <property type="entry name" value="GATA TRANSCRIPTION FACTOR"/>
    <property type="match status" value="1"/>
</dbReference>
<feature type="region of interest" description="Disordered" evidence="5">
    <location>
        <begin position="1"/>
        <end position="41"/>
    </location>
</feature>
<keyword evidence="1" id="KW-0479">Metal-binding</keyword>
<feature type="domain" description="GATA-type" evidence="6">
    <location>
        <begin position="164"/>
        <end position="199"/>
    </location>
</feature>
<evidence type="ECO:0000256" key="5">
    <source>
        <dbReference type="SAM" id="MobiDB-lite"/>
    </source>
</evidence>